<dbReference type="PANTHER" id="PTHR44329:SF214">
    <property type="entry name" value="PROTEIN KINASE DOMAIN-CONTAINING PROTEIN"/>
    <property type="match status" value="1"/>
</dbReference>
<dbReference type="InterPro" id="IPR000719">
    <property type="entry name" value="Prot_kinase_dom"/>
</dbReference>
<reference evidence="3 4" key="1">
    <citation type="submission" date="2024-09" db="EMBL/GenBank/DDBJ databases">
        <title>Genome sequencing and assembly of Phytophthora oleae, isolate VK10A, causative agent of rot of olive drupes.</title>
        <authorList>
            <person name="Conti Taguali S."/>
            <person name="Riolo M."/>
            <person name="La Spada F."/>
            <person name="Cacciola S.O."/>
            <person name="Dionisio G."/>
        </authorList>
    </citation>
    <scope>NUCLEOTIDE SEQUENCE [LARGE SCALE GENOMIC DNA]</scope>
    <source>
        <strain evidence="3 4">VK10A</strain>
    </source>
</reference>
<feature type="domain" description="Protein kinase" evidence="2">
    <location>
        <begin position="376"/>
        <end position="666"/>
    </location>
</feature>
<comment type="caution">
    <text evidence="3">The sequence shown here is derived from an EMBL/GenBank/DDBJ whole genome shotgun (WGS) entry which is preliminary data.</text>
</comment>
<dbReference type="SUPFAM" id="SSF57903">
    <property type="entry name" value="FYVE/PHD zinc finger"/>
    <property type="match status" value="1"/>
</dbReference>
<sequence length="670" mass="76107">MEEEEKIPCSMILDEYRLYVDEFQTFLESYRGQNFGHRLLRYRKMAKELEQIKDKVRTLLGICSLETTGIIMDWKREWTVDRETQEQQITTLTDLTIQNTITLNSVLRIAPVLPDEKFEDEDPGKAANVSQAVSDFAISTGKIFSGADTEQWISCFQCHKLVPKERASASTCADCFVQIVNPTKERYRQLNRRPNIGKRAQNSTVEDPQDSPLRREDPQSKANLPQQRQELVLQPRPKAPGDRSYVVDDWARCKPREGTGYYALELAKFRKHMLPAKFALKCRSCNLEVVNGLFRGTFRPRNCRVCGELFCRECLTCILLPSPFGSGQEQSCCFECQQAVESKAIVTVGDVFTRRNDRIKRFNPVIERIRLPRNQVTLETLINKGRYFELYKGAYKGQYVAISILPRSHYSGLGADKFLNDAIDASKLDHPCIVRLLGVSWKSLDDLCVVSEFVGGGNLRMLLSSYKKRGRSRGFTKQKVRIALQIAQALAFMHSRNISHDDVRPESILLTDKRHAKLTAFHRCPTSKSRRNVDTWLAESLGHYPGDRRLAWKAPELLLPSMCLLSEFGKPDMFAFGVLLSELDMHELTYESAALPIGAQNDEVYRLRMSGGLNPKFSDRDTGAHYSKYIGTMAEVVTSLARACVSRSPSARPTAAKAVTTLERALRMPS</sequence>
<dbReference type="Gene3D" id="3.30.200.20">
    <property type="entry name" value="Phosphorylase Kinase, domain 1"/>
    <property type="match status" value="1"/>
</dbReference>
<dbReference type="InterPro" id="IPR013083">
    <property type="entry name" value="Znf_RING/FYVE/PHD"/>
</dbReference>
<evidence type="ECO:0000313" key="3">
    <source>
        <dbReference type="EMBL" id="KAL3657692.1"/>
    </source>
</evidence>
<evidence type="ECO:0000256" key="1">
    <source>
        <dbReference type="SAM" id="MobiDB-lite"/>
    </source>
</evidence>
<evidence type="ECO:0000259" key="2">
    <source>
        <dbReference type="PROSITE" id="PS50011"/>
    </source>
</evidence>
<dbReference type="InterPro" id="IPR011009">
    <property type="entry name" value="Kinase-like_dom_sf"/>
</dbReference>
<dbReference type="EMBL" id="JBIMZQ010000061">
    <property type="protein sequence ID" value="KAL3657692.1"/>
    <property type="molecule type" value="Genomic_DNA"/>
</dbReference>
<name>A0ABD3ET81_9STRA</name>
<dbReference type="AlphaFoldDB" id="A0ABD3ET81"/>
<feature type="compositionally biased region" description="Polar residues" evidence="1">
    <location>
        <begin position="220"/>
        <end position="229"/>
    </location>
</feature>
<proteinExistence type="predicted"/>
<dbReference type="Gene3D" id="3.30.40.10">
    <property type="entry name" value="Zinc/RING finger domain, C3HC4 (zinc finger)"/>
    <property type="match status" value="1"/>
</dbReference>
<dbReference type="Pfam" id="PF07714">
    <property type="entry name" value="PK_Tyr_Ser-Thr"/>
    <property type="match status" value="1"/>
</dbReference>
<dbReference type="SUPFAM" id="SSF56112">
    <property type="entry name" value="Protein kinase-like (PK-like)"/>
    <property type="match status" value="1"/>
</dbReference>
<keyword evidence="4" id="KW-1185">Reference proteome</keyword>
<dbReference type="CDD" id="cd00065">
    <property type="entry name" value="FYVE_like_SF"/>
    <property type="match status" value="1"/>
</dbReference>
<gene>
    <name evidence="3" type="ORF">V7S43_017267</name>
</gene>
<dbReference type="PANTHER" id="PTHR44329">
    <property type="entry name" value="SERINE/THREONINE-PROTEIN KINASE TNNI3K-RELATED"/>
    <property type="match status" value="1"/>
</dbReference>
<protein>
    <recommendedName>
        <fullName evidence="2">Protein kinase domain-containing protein</fullName>
    </recommendedName>
</protein>
<dbReference type="InterPro" id="IPR011011">
    <property type="entry name" value="Znf_FYVE_PHD"/>
</dbReference>
<dbReference type="Gene3D" id="1.10.510.10">
    <property type="entry name" value="Transferase(Phosphotransferase) domain 1"/>
    <property type="match status" value="1"/>
</dbReference>
<accession>A0ABD3ET81</accession>
<evidence type="ECO:0000313" key="4">
    <source>
        <dbReference type="Proteomes" id="UP001632037"/>
    </source>
</evidence>
<dbReference type="InterPro" id="IPR001245">
    <property type="entry name" value="Ser-Thr/Tyr_kinase_cat_dom"/>
</dbReference>
<dbReference type="PROSITE" id="PS50011">
    <property type="entry name" value="PROTEIN_KINASE_DOM"/>
    <property type="match status" value="1"/>
</dbReference>
<dbReference type="Proteomes" id="UP001632037">
    <property type="component" value="Unassembled WGS sequence"/>
</dbReference>
<dbReference type="InterPro" id="IPR051681">
    <property type="entry name" value="Ser/Thr_Kinases-Pseudokinases"/>
</dbReference>
<feature type="region of interest" description="Disordered" evidence="1">
    <location>
        <begin position="188"/>
        <end position="241"/>
    </location>
</feature>
<organism evidence="3 4">
    <name type="scientific">Phytophthora oleae</name>
    <dbReference type="NCBI Taxonomy" id="2107226"/>
    <lineage>
        <taxon>Eukaryota</taxon>
        <taxon>Sar</taxon>
        <taxon>Stramenopiles</taxon>
        <taxon>Oomycota</taxon>
        <taxon>Peronosporomycetes</taxon>
        <taxon>Peronosporales</taxon>
        <taxon>Peronosporaceae</taxon>
        <taxon>Phytophthora</taxon>
    </lineage>
</organism>